<gene>
    <name evidence="1" type="ORF">V7F78_08990</name>
</gene>
<organism evidence="1 2">
    <name type="scientific">Cutibacterium avidum</name>
    <dbReference type="NCBI Taxonomy" id="33010"/>
    <lineage>
        <taxon>Bacteria</taxon>
        <taxon>Bacillati</taxon>
        <taxon>Actinomycetota</taxon>
        <taxon>Actinomycetes</taxon>
        <taxon>Propionibacteriales</taxon>
        <taxon>Propionibacteriaceae</taxon>
        <taxon>Cutibacterium</taxon>
    </lineage>
</organism>
<comment type="caution">
    <text evidence="1">The sequence shown here is derived from an EMBL/GenBank/DDBJ whole genome shotgun (WGS) entry which is preliminary data.</text>
</comment>
<evidence type="ECO:0000313" key="1">
    <source>
        <dbReference type="EMBL" id="MEH1547141.1"/>
    </source>
</evidence>
<dbReference type="AlphaFoldDB" id="A0AB35XJH1"/>
<dbReference type="RefSeq" id="WP_256998432.1">
    <property type="nucleotide sequence ID" value="NZ_AP024308.1"/>
</dbReference>
<dbReference type="EMBL" id="JBAKUA010000012">
    <property type="protein sequence ID" value="MEH1547141.1"/>
    <property type="molecule type" value="Genomic_DNA"/>
</dbReference>
<dbReference type="Proteomes" id="UP001309299">
    <property type="component" value="Unassembled WGS sequence"/>
</dbReference>
<reference evidence="1" key="1">
    <citation type="submission" date="2024-02" db="EMBL/GenBank/DDBJ databases">
        <title>Bacterial skin colonization with Propionibacterium avidum as a risk factor for Periprosthetic Joint Infections - a single-center prospective study.</title>
        <authorList>
            <person name="Achermann Y."/>
        </authorList>
    </citation>
    <scope>NUCLEOTIDE SEQUENCE</scope>
    <source>
        <strain evidence="1">PAVI-2017310195</strain>
    </source>
</reference>
<protein>
    <submittedName>
        <fullName evidence="1">Uncharacterized protein</fullName>
    </submittedName>
</protein>
<evidence type="ECO:0000313" key="2">
    <source>
        <dbReference type="Proteomes" id="UP001309299"/>
    </source>
</evidence>
<sequence>MTGTVTSLERDSRWLFAQWDAAMKVTGVSALSVIDDNQERG</sequence>
<accession>A0AB35XJH1</accession>
<name>A0AB35XJH1_9ACTN</name>
<proteinExistence type="predicted"/>